<evidence type="ECO:0000313" key="2">
    <source>
        <dbReference type="Proteomes" id="UP000680714"/>
    </source>
</evidence>
<protein>
    <submittedName>
        <fullName evidence="1">Uncharacterized protein</fullName>
    </submittedName>
</protein>
<name>A0ABS5IGM8_9PROT</name>
<accession>A0ABS5IGM8</accession>
<comment type="caution">
    <text evidence="1">The sequence shown here is derived from an EMBL/GenBank/DDBJ whole genome shotgun (WGS) entry which is preliminary data.</text>
</comment>
<evidence type="ECO:0000313" key="1">
    <source>
        <dbReference type="EMBL" id="MBR9973581.1"/>
    </source>
</evidence>
<dbReference type="EMBL" id="JAGTUF010000026">
    <property type="protein sequence ID" value="MBR9973581.1"/>
    <property type="molecule type" value="Genomic_DNA"/>
</dbReference>
<organism evidence="1 2">
    <name type="scientific">Magnetospirillum sulfuroxidans</name>
    <dbReference type="NCBI Taxonomy" id="611300"/>
    <lineage>
        <taxon>Bacteria</taxon>
        <taxon>Pseudomonadati</taxon>
        <taxon>Pseudomonadota</taxon>
        <taxon>Alphaproteobacteria</taxon>
        <taxon>Rhodospirillales</taxon>
        <taxon>Rhodospirillaceae</taxon>
        <taxon>Magnetospirillum</taxon>
    </lineage>
</organism>
<keyword evidence="2" id="KW-1185">Reference proteome</keyword>
<sequence length="339" mass="38580">MPDTVNPQRQAWITLPQALRWVMAGEMPTLENRETLPSCPSEHTSRANLFSFWIDGRLKLYGLEGYDPNRPWTPLQSSLTYEYDCWEGTDLVWIRPQVIKQANFDSIDWEHGTLGRFHLLKDEVDSHPYFIDLRVRWNDLYAITTGKEAPAYEKKSHGGLVVETPKRRGGRKPRKDWPLLAALSIMVGDRNPNFWAVSTDDKLGILRPILEAGHHVSPNNNTLPGRSQFDKIALPYMKVANELLAERRSLGLPLMQDMLPFVAALVAIIREHDREPGEVSCESKMTEQVKYLLSATADLEGSNFLGSSDIGLYKKAQAVTKYANEAHKEFCCKPHLRPI</sequence>
<dbReference type="Proteomes" id="UP000680714">
    <property type="component" value="Unassembled WGS sequence"/>
</dbReference>
<proteinExistence type="predicted"/>
<gene>
    <name evidence="1" type="ORF">KEC16_17775</name>
</gene>
<reference evidence="1 2" key="1">
    <citation type="submission" date="2021-04" db="EMBL/GenBank/DDBJ databases">
        <title>Magnetospirillum sulfuroxidans sp. nov., a facultative chemolithoautotrophic sulfur-oxidizing alphaproteobacterium isolated from freshwater sediment and proposals for Paramagetospirillum gen. nov., and Magnetospirillaceae fam. nov.</title>
        <authorList>
            <person name="Koziaeva V."/>
            <person name="Geelhoed J.S."/>
            <person name="Sorokin D.Y."/>
            <person name="Grouzdev D.S."/>
        </authorList>
    </citation>
    <scope>NUCLEOTIDE SEQUENCE [LARGE SCALE GENOMIC DNA]</scope>
    <source>
        <strain evidence="1 2">J10</strain>
    </source>
</reference>
<dbReference type="RefSeq" id="WP_211551451.1">
    <property type="nucleotide sequence ID" value="NZ_JAGTUF010000026.1"/>
</dbReference>